<dbReference type="AlphaFoldDB" id="A0A285URM5"/>
<dbReference type="PROSITE" id="PS51257">
    <property type="entry name" value="PROKAR_LIPOPROTEIN"/>
    <property type="match status" value="1"/>
</dbReference>
<feature type="region of interest" description="Disordered" evidence="1">
    <location>
        <begin position="41"/>
        <end position="64"/>
    </location>
</feature>
<proteinExistence type="predicted"/>
<dbReference type="RefSeq" id="WP_143544318.1">
    <property type="nucleotide sequence ID" value="NZ_OBQF01000006.1"/>
</dbReference>
<feature type="chain" id="PRO_5039685954" description="Lipoprotein" evidence="2">
    <location>
        <begin position="21"/>
        <end position="260"/>
    </location>
</feature>
<evidence type="ECO:0008006" key="5">
    <source>
        <dbReference type="Google" id="ProtNLM"/>
    </source>
</evidence>
<keyword evidence="2" id="KW-0732">Signal</keyword>
<reference evidence="4" key="1">
    <citation type="submission" date="2017-08" db="EMBL/GenBank/DDBJ databases">
        <authorList>
            <person name="Varghese N."/>
            <person name="Submissions S."/>
        </authorList>
    </citation>
    <scope>NUCLEOTIDE SEQUENCE [LARGE SCALE GENOMIC DNA]</scope>
    <source>
        <strain evidence="4">DSM 23173</strain>
    </source>
</reference>
<organism evidence="3 4">
    <name type="scientific">Salinicoccus kekensis</name>
    <dbReference type="NCBI Taxonomy" id="714307"/>
    <lineage>
        <taxon>Bacteria</taxon>
        <taxon>Bacillati</taxon>
        <taxon>Bacillota</taxon>
        <taxon>Bacilli</taxon>
        <taxon>Bacillales</taxon>
        <taxon>Staphylococcaceae</taxon>
        <taxon>Salinicoccus</taxon>
    </lineage>
</organism>
<feature type="signal peptide" evidence="2">
    <location>
        <begin position="1"/>
        <end position="20"/>
    </location>
</feature>
<keyword evidence="4" id="KW-1185">Reference proteome</keyword>
<protein>
    <recommendedName>
        <fullName evidence="5">Lipoprotein</fullName>
    </recommendedName>
</protein>
<evidence type="ECO:0000256" key="1">
    <source>
        <dbReference type="SAM" id="MobiDB-lite"/>
    </source>
</evidence>
<dbReference type="OrthoDB" id="1650483at2"/>
<dbReference type="Proteomes" id="UP000219412">
    <property type="component" value="Unassembled WGS sequence"/>
</dbReference>
<name>A0A285URM5_9STAP</name>
<evidence type="ECO:0000313" key="4">
    <source>
        <dbReference type="Proteomes" id="UP000219412"/>
    </source>
</evidence>
<evidence type="ECO:0000256" key="2">
    <source>
        <dbReference type="SAM" id="SignalP"/>
    </source>
</evidence>
<dbReference type="EMBL" id="OBQF01000006">
    <property type="protein sequence ID" value="SOC44565.1"/>
    <property type="molecule type" value="Genomic_DNA"/>
</dbReference>
<sequence>MKTKKLKLASIMVLGTVVLAACTNPFDQLADEINSYLAGDEGTEEPAEVDEAEDVPAAEEPAEAWEDAETDPLYAPIDYTHLYGEGKETSIAAGEHVVGEDIMPGRYSITSTGEYSGYLSIYDEEERYVAGEVLASEGTESTFRDYPTEVLLYIDEGDKMEITNDTTFVFTPVDGPFEGALSPGMYIAGHDIEAGDYRITTEETELSGNIYVHQIEAYDSGRYSVGNPEFGGKDSFVMTFDEGDLVEITGIKSVNMEKLE</sequence>
<gene>
    <name evidence="3" type="ORF">SAMN05878391_2414</name>
</gene>
<evidence type="ECO:0000313" key="3">
    <source>
        <dbReference type="EMBL" id="SOC44565.1"/>
    </source>
</evidence>
<accession>A0A285URM5</accession>